<keyword evidence="1" id="KW-0472">Membrane</keyword>
<evidence type="ECO:0000313" key="3">
    <source>
        <dbReference type="Proteomes" id="UP000283538"/>
    </source>
</evidence>
<proteinExistence type="predicted"/>
<feature type="transmembrane region" description="Helical" evidence="1">
    <location>
        <begin position="74"/>
        <end position="96"/>
    </location>
</feature>
<protein>
    <submittedName>
        <fullName evidence="2">Uncharacterized protein</fullName>
    </submittedName>
</protein>
<keyword evidence="1" id="KW-0812">Transmembrane</keyword>
<comment type="caution">
    <text evidence="2">The sequence shown here is derived from an EMBL/GenBank/DDBJ whole genome shotgun (WGS) entry which is preliminary data.</text>
</comment>
<dbReference type="EMBL" id="QSLA01000047">
    <property type="protein sequence ID" value="RHF02013.1"/>
    <property type="molecule type" value="Genomic_DNA"/>
</dbReference>
<dbReference type="AlphaFoldDB" id="A0A414M1F2"/>
<organism evidence="2 3">
    <name type="scientific">Bacteroides eggerthii</name>
    <dbReference type="NCBI Taxonomy" id="28111"/>
    <lineage>
        <taxon>Bacteria</taxon>
        <taxon>Pseudomonadati</taxon>
        <taxon>Bacteroidota</taxon>
        <taxon>Bacteroidia</taxon>
        <taxon>Bacteroidales</taxon>
        <taxon>Bacteroidaceae</taxon>
        <taxon>Bacteroides</taxon>
    </lineage>
</organism>
<evidence type="ECO:0000313" key="2">
    <source>
        <dbReference type="EMBL" id="RHF02013.1"/>
    </source>
</evidence>
<feature type="transmembrane region" description="Helical" evidence="1">
    <location>
        <begin position="39"/>
        <end position="68"/>
    </location>
</feature>
<name>A0A414M1F2_9BACE</name>
<reference evidence="2 3" key="1">
    <citation type="submission" date="2018-08" db="EMBL/GenBank/DDBJ databases">
        <title>A genome reference for cultivated species of the human gut microbiota.</title>
        <authorList>
            <person name="Zou Y."/>
            <person name="Xue W."/>
            <person name="Luo G."/>
        </authorList>
    </citation>
    <scope>NUCLEOTIDE SEQUENCE [LARGE SCALE GENOMIC DNA]</scope>
    <source>
        <strain evidence="2 3">AM26-26AC</strain>
    </source>
</reference>
<evidence type="ECO:0000256" key="1">
    <source>
        <dbReference type="SAM" id="Phobius"/>
    </source>
</evidence>
<sequence length="97" mass="10977">MTHIKKVSMMRNDKHITKQKFPRLSNLHIIWVWTKRLTLVGLLVVMGYAVVNSGVGIVLAVTVGFLLIRSLIRLAFRLIVTVVYIILTVLILGLIIL</sequence>
<dbReference type="Proteomes" id="UP000283538">
    <property type="component" value="Unassembled WGS sequence"/>
</dbReference>
<gene>
    <name evidence="2" type="ORF">DW701_17465</name>
</gene>
<keyword evidence="1" id="KW-1133">Transmembrane helix</keyword>
<accession>A0A414M1F2</accession>